<protein>
    <recommendedName>
        <fullName evidence="3">Autophagy-related protein 29</fullName>
    </recommendedName>
</protein>
<keyword evidence="4" id="KW-0813">Transport</keyword>
<evidence type="ECO:0000256" key="4">
    <source>
        <dbReference type="ARBA" id="ARBA00022448"/>
    </source>
</evidence>
<comment type="caution">
    <text evidence="10">The sequence shown here is derived from an EMBL/GenBank/DDBJ whole genome shotgun (WGS) entry which is preliminary data.</text>
</comment>
<feature type="compositionally biased region" description="Polar residues" evidence="8">
    <location>
        <begin position="365"/>
        <end position="379"/>
    </location>
</feature>
<feature type="compositionally biased region" description="Polar residues" evidence="8">
    <location>
        <begin position="399"/>
        <end position="412"/>
    </location>
</feature>
<feature type="region of interest" description="Disordered" evidence="8">
    <location>
        <begin position="95"/>
        <end position="131"/>
    </location>
</feature>
<dbReference type="GO" id="GO:0000045">
    <property type="term" value="P:autophagosome assembly"/>
    <property type="evidence" value="ECO:0007669"/>
    <property type="project" value="InterPro"/>
</dbReference>
<dbReference type="RefSeq" id="XP_037186786.1">
    <property type="nucleotide sequence ID" value="XM_037337406.1"/>
</dbReference>
<keyword evidence="6" id="KW-0072">Autophagy</keyword>
<dbReference type="AlphaFoldDB" id="A0A8H6AI73"/>
<evidence type="ECO:0000256" key="7">
    <source>
        <dbReference type="ARBA" id="ARBA00060351"/>
    </source>
</evidence>
<dbReference type="FunFam" id="1.10.10.2570:FF:000001">
    <property type="entry name" value="Autophagy-related protein 29"/>
    <property type="match status" value="1"/>
</dbReference>
<dbReference type="EMBL" id="JABFCT010000026">
    <property type="protein sequence ID" value="KAF5867837.1"/>
    <property type="molecule type" value="Genomic_DNA"/>
</dbReference>
<dbReference type="GO" id="GO:0000407">
    <property type="term" value="C:phagophore assembly site"/>
    <property type="evidence" value="ECO:0007669"/>
    <property type="project" value="UniProtKB-SubCell"/>
</dbReference>
<dbReference type="Pfam" id="PF18388">
    <property type="entry name" value="ATG29_N"/>
    <property type="match status" value="1"/>
</dbReference>
<feature type="compositionally biased region" description="Polar residues" evidence="8">
    <location>
        <begin position="181"/>
        <end position="194"/>
    </location>
</feature>
<evidence type="ECO:0000256" key="5">
    <source>
        <dbReference type="ARBA" id="ARBA00022927"/>
    </source>
</evidence>
<dbReference type="Gene3D" id="1.10.10.2570">
    <property type="match status" value="1"/>
</dbReference>
<dbReference type="PANTHER" id="PTHR40012">
    <property type="entry name" value="AUTOPHAGY-RELATED PROTEIN 29"/>
    <property type="match status" value="1"/>
</dbReference>
<reference evidence="10 11" key="1">
    <citation type="journal article" date="2020" name="Phytopathology">
        <title>A high-quality genome resource of Botrytis fragariae, a new and rapidly spreading fungal pathogen causing strawberry gray mold in the U.S.A.</title>
        <authorList>
            <person name="Wu Y."/>
            <person name="Saski C.A."/>
            <person name="Schnabel G."/>
            <person name="Xiao S."/>
            <person name="Hu M."/>
        </authorList>
    </citation>
    <scope>NUCLEOTIDE SEQUENCE [LARGE SCALE GENOMIC DNA]</scope>
    <source>
        <strain evidence="10 11">BVB16</strain>
    </source>
</reference>
<dbReference type="GeneID" id="59261098"/>
<feature type="compositionally biased region" description="Low complexity" evidence="8">
    <location>
        <begin position="313"/>
        <end position="323"/>
    </location>
</feature>
<feature type="domain" description="Atg29 N-terminal" evidence="9">
    <location>
        <begin position="12"/>
        <end position="67"/>
    </location>
</feature>
<feature type="compositionally biased region" description="Polar residues" evidence="8">
    <location>
        <begin position="145"/>
        <end position="173"/>
    </location>
</feature>
<comment type="similarity">
    <text evidence="2">Belongs to the ATG29 family.</text>
</comment>
<evidence type="ECO:0000256" key="3">
    <source>
        <dbReference type="ARBA" id="ARBA00013784"/>
    </source>
</evidence>
<keyword evidence="11" id="KW-1185">Reference proteome</keyword>
<name>A0A8H6AI73_9HELO</name>
<gene>
    <name evidence="10" type="ORF">Bfra_007034</name>
</gene>
<keyword evidence="5" id="KW-0653">Protein transport</keyword>
<evidence type="ECO:0000256" key="8">
    <source>
        <dbReference type="SAM" id="MobiDB-lite"/>
    </source>
</evidence>
<dbReference type="InterPro" id="IPR039362">
    <property type="entry name" value="ATG29_sf"/>
</dbReference>
<dbReference type="OrthoDB" id="10259236at2759"/>
<evidence type="ECO:0000313" key="11">
    <source>
        <dbReference type="Proteomes" id="UP000531561"/>
    </source>
</evidence>
<comment type="subcellular location">
    <subcellularLocation>
        <location evidence="1">Preautophagosomal structure</location>
    </subcellularLocation>
</comment>
<evidence type="ECO:0000256" key="2">
    <source>
        <dbReference type="ARBA" id="ARBA00010082"/>
    </source>
</evidence>
<proteinExistence type="inferred from homology"/>
<feature type="compositionally biased region" description="Basic and acidic residues" evidence="8">
    <location>
        <begin position="350"/>
        <end position="360"/>
    </location>
</feature>
<feature type="compositionally biased region" description="Polar residues" evidence="8">
    <location>
        <begin position="200"/>
        <end position="215"/>
    </location>
</feature>
<evidence type="ECO:0000256" key="1">
    <source>
        <dbReference type="ARBA" id="ARBA00004329"/>
    </source>
</evidence>
<organism evidence="10 11">
    <name type="scientific">Botrytis fragariae</name>
    <dbReference type="NCBI Taxonomy" id="1964551"/>
    <lineage>
        <taxon>Eukaryota</taxon>
        <taxon>Fungi</taxon>
        <taxon>Dikarya</taxon>
        <taxon>Ascomycota</taxon>
        <taxon>Pezizomycotina</taxon>
        <taxon>Leotiomycetes</taxon>
        <taxon>Helotiales</taxon>
        <taxon>Sclerotiniaceae</taxon>
        <taxon>Botrytis</taxon>
    </lineage>
</organism>
<evidence type="ECO:0000313" key="10">
    <source>
        <dbReference type="EMBL" id="KAF5867837.1"/>
    </source>
</evidence>
<sequence length="412" mass="44751">MSGPDAESDPTYTVFVKLPFPRGEFVDPPAVEWDAGKDKALWKILLKAPKNSDVDCKCLELATKFEVTLPFLLQQVAWLYERQFSQVREQMRKATVSKGSLAPSPVPDSTSEQAGGEEMKRTGSGGGGNSQAAYEIYQLRSSQLAGPRIQSSLSNRKSTPFSKNDGSVPNTPNRAMAPPFSRTSSRETTVQSRTFVAPTSRPTQATTNRRSLSPKQRSRPPSLAIDHPTRNSPQPAQLSSPEDSSDDDPYPFQSTLLNKRFPSIKKTNKDPSSDDELTFLPTPQDPSATLRGDPRNPSRRIPAHPKKLLPVESQTSDSSTSSSAPIVNKRHDALSGGGRRPLTGPLSPRRTTELQSERSDGGTPSMGSSFSDLDDASVTQSALEEALASNMQAGGMASRMSTISQALRSRYL</sequence>
<dbReference type="InterPro" id="IPR039113">
    <property type="entry name" value="ATG29"/>
</dbReference>
<feature type="region of interest" description="Disordered" evidence="8">
    <location>
        <begin position="145"/>
        <end position="379"/>
    </location>
</feature>
<evidence type="ECO:0000259" key="9">
    <source>
        <dbReference type="Pfam" id="PF18388"/>
    </source>
</evidence>
<dbReference type="InterPro" id="IPR040666">
    <property type="entry name" value="Atg29_N"/>
</dbReference>
<feature type="compositionally biased region" description="Basic residues" evidence="8">
    <location>
        <begin position="297"/>
        <end position="307"/>
    </location>
</feature>
<feature type="region of interest" description="Disordered" evidence="8">
    <location>
        <begin position="393"/>
        <end position="412"/>
    </location>
</feature>
<evidence type="ECO:0000256" key="6">
    <source>
        <dbReference type="ARBA" id="ARBA00023006"/>
    </source>
</evidence>
<dbReference type="Proteomes" id="UP000531561">
    <property type="component" value="Unassembled WGS sequence"/>
</dbReference>
<dbReference type="PANTHER" id="PTHR40012:SF1">
    <property type="entry name" value="AUTOPHAGY-RELATED PROTEIN 29"/>
    <property type="match status" value="1"/>
</dbReference>
<comment type="function">
    <text evidence="7">Plays a role in autophagy. Functions at the preautophagosomal structure (PAS) in order to form normal autophagosomes under starvation conditions. Also plays a role in mitophagy and regulation of filamentous growth.</text>
</comment>
<dbReference type="GO" id="GO:0015031">
    <property type="term" value="P:protein transport"/>
    <property type="evidence" value="ECO:0007669"/>
    <property type="project" value="UniProtKB-KW"/>
</dbReference>
<accession>A0A8H6AI73</accession>